<feature type="domain" description="PABS" evidence="6">
    <location>
        <begin position="205"/>
        <end position="444"/>
    </location>
</feature>
<keyword evidence="5" id="KW-0812">Transmembrane</keyword>
<dbReference type="InterPro" id="IPR036259">
    <property type="entry name" value="MFS_trans_sf"/>
</dbReference>
<feature type="transmembrane region" description="Helical" evidence="5">
    <location>
        <begin position="36"/>
        <end position="57"/>
    </location>
</feature>
<dbReference type="SUPFAM" id="SSF103473">
    <property type="entry name" value="MFS general substrate transporter"/>
    <property type="match status" value="1"/>
</dbReference>
<organism evidence="7 8">
    <name type="scientific">Candidatus Dojkabacteria bacterium CG_4_10_14_0_2_um_filter_Dojkabacteria_WS6_41_15</name>
    <dbReference type="NCBI Taxonomy" id="2014249"/>
    <lineage>
        <taxon>Bacteria</taxon>
        <taxon>Candidatus Dojkabacteria</taxon>
    </lineage>
</organism>
<dbReference type="PANTHER" id="PTHR43317:SF1">
    <property type="entry name" value="THERMOSPERMINE SYNTHASE ACAULIS5"/>
    <property type="match status" value="1"/>
</dbReference>
<dbReference type="Gene3D" id="1.20.1250.20">
    <property type="entry name" value="MFS general substrate transporter like domains"/>
    <property type="match status" value="1"/>
</dbReference>
<feature type="transmembrane region" description="Helical" evidence="5">
    <location>
        <begin position="140"/>
        <end position="168"/>
    </location>
</feature>
<dbReference type="AlphaFoldDB" id="A0A2M7W2R4"/>
<gene>
    <name evidence="7" type="ORF">COX64_02615</name>
</gene>
<evidence type="ECO:0000313" key="7">
    <source>
        <dbReference type="EMBL" id="PJA13952.1"/>
    </source>
</evidence>
<dbReference type="SUPFAM" id="SSF53335">
    <property type="entry name" value="S-adenosyl-L-methionine-dependent methyltransferases"/>
    <property type="match status" value="1"/>
</dbReference>
<evidence type="ECO:0000256" key="3">
    <source>
        <dbReference type="ARBA" id="ARBA00023115"/>
    </source>
</evidence>
<evidence type="ECO:0000256" key="2">
    <source>
        <dbReference type="ARBA" id="ARBA00022679"/>
    </source>
</evidence>
<keyword evidence="5" id="KW-1133">Transmembrane helix</keyword>
<dbReference type="InterPro" id="IPR029063">
    <property type="entry name" value="SAM-dependent_MTases_sf"/>
</dbReference>
<comment type="caution">
    <text evidence="7">The sequence shown here is derived from an EMBL/GenBank/DDBJ whole genome shotgun (WGS) entry which is preliminary data.</text>
</comment>
<dbReference type="NCBIfam" id="NF037959">
    <property type="entry name" value="MFS_SpdSyn"/>
    <property type="match status" value="1"/>
</dbReference>
<dbReference type="EMBL" id="PFQB01000068">
    <property type="protein sequence ID" value="PJA13952.1"/>
    <property type="molecule type" value="Genomic_DNA"/>
</dbReference>
<evidence type="ECO:0000313" key="8">
    <source>
        <dbReference type="Proteomes" id="UP000228952"/>
    </source>
</evidence>
<sequence length="495" mass="54927">MRRYLLEITVFVTSASLMIFELVGSRMLGPTFGTSLTVWTTLIGVILGSLSLGYYVGGKLADKQTEIKYLALIIGFATISLALVVFWKETILAVFSQEYVDTRIGALLASVILFFPSSVAFGAVSPYATKLKIVQAKEKVGATLGSMSAISTVGSIVGTFLAGFWLIPIFGTNLLLYCLAGVMGLMTLILAHESWKENKKTVIAILVVTSICCLFSAFQVSKSKIIDVDTAYNRILIFQQKDKTNGKQVLTMGINGENHSSMYLDNDELVNEYTKYYHLARYFFPDFTNTIMLGGAGYSFPKDFVKVYPIANMDVVEIDSNVTDLAMRYFRLRENPHINIIHQDARVFLNRTANKYDVLFGDAFASRFSLPYQLTTIEAVQKEYDVLSENGVAIINVISAIEGEKGQFFRAEYSTYVKVFPQVLAFPVQESTNGGVVQNTMLVALKKPITLPLSTADTEIATYLDHLWKIPISADMPVLTDDHSPVDLYIARALH</sequence>
<proteinExistence type="inferred from homology"/>
<feature type="transmembrane region" description="Helical" evidence="5">
    <location>
        <begin position="5"/>
        <end position="24"/>
    </location>
</feature>
<keyword evidence="2 4" id="KW-0808">Transferase</keyword>
<keyword evidence="5" id="KW-0472">Membrane</keyword>
<dbReference type="PANTHER" id="PTHR43317">
    <property type="entry name" value="THERMOSPERMINE SYNTHASE ACAULIS5"/>
    <property type="match status" value="1"/>
</dbReference>
<feature type="active site" description="Proton acceptor" evidence="4">
    <location>
        <position position="362"/>
    </location>
</feature>
<comment type="similarity">
    <text evidence="1">Belongs to the spermidine/spermine synthase family.</text>
</comment>
<dbReference type="PROSITE" id="PS51006">
    <property type="entry name" value="PABS_2"/>
    <property type="match status" value="1"/>
</dbReference>
<protein>
    <submittedName>
        <fullName evidence="7">Spermidine synthase</fullName>
    </submittedName>
</protein>
<feature type="transmembrane region" description="Helical" evidence="5">
    <location>
        <begin position="107"/>
        <end position="128"/>
    </location>
</feature>
<keyword evidence="3 4" id="KW-0620">Polyamine biosynthesis</keyword>
<name>A0A2M7W2R4_9BACT</name>
<dbReference type="Proteomes" id="UP000228952">
    <property type="component" value="Unassembled WGS sequence"/>
</dbReference>
<evidence type="ECO:0000256" key="1">
    <source>
        <dbReference type="ARBA" id="ARBA00007867"/>
    </source>
</evidence>
<dbReference type="Pfam" id="PF01564">
    <property type="entry name" value="Spermine_synth"/>
    <property type="match status" value="1"/>
</dbReference>
<evidence type="ECO:0000256" key="4">
    <source>
        <dbReference type="PROSITE-ProRule" id="PRU00354"/>
    </source>
</evidence>
<dbReference type="InterPro" id="IPR030374">
    <property type="entry name" value="PABS"/>
</dbReference>
<reference evidence="8" key="1">
    <citation type="submission" date="2017-09" db="EMBL/GenBank/DDBJ databases">
        <title>Depth-based differentiation of microbial function through sediment-hosted aquifers and enrichment of novel symbionts in the deep terrestrial subsurface.</title>
        <authorList>
            <person name="Probst A.J."/>
            <person name="Ladd B."/>
            <person name="Jarett J.K."/>
            <person name="Geller-Mcgrath D.E."/>
            <person name="Sieber C.M.K."/>
            <person name="Emerson J.B."/>
            <person name="Anantharaman K."/>
            <person name="Thomas B.C."/>
            <person name="Malmstrom R."/>
            <person name="Stieglmeier M."/>
            <person name="Klingl A."/>
            <person name="Woyke T."/>
            <person name="Ryan C.M."/>
            <person name="Banfield J.F."/>
        </authorList>
    </citation>
    <scope>NUCLEOTIDE SEQUENCE [LARGE SCALE GENOMIC DNA]</scope>
</reference>
<evidence type="ECO:0000259" key="6">
    <source>
        <dbReference type="PROSITE" id="PS51006"/>
    </source>
</evidence>
<dbReference type="CDD" id="cd02440">
    <property type="entry name" value="AdoMet_MTases"/>
    <property type="match status" value="1"/>
</dbReference>
<feature type="transmembrane region" description="Helical" evidence="5">
    <location>
        <begin position="203"/>
        <end position="220"/>
    </location>
</feature>
<accession>A0A2M7W2R4</accession>
<dbReference type="GO" id="GO:0006596">
    <property type="term" value="P:polyamine biosynthetic process"/>
    <property type="evidence" value="ECO:0007669"/>
    <property type="project" value="UniProtKB-UniRule"/>
</dbReference>
<dbReference type="GO" id="GO:0010487">
    <property type="term" value="F:thermospermine synthase activity"/>
    <property type="evidence" value="ECO:0007669"/>
    <property type="project" value="TreeGrafter"/>
</dbReference>
<evidence type="ECO:0000256" key="5">
    <source>
        <dbReference type="SAM" id="Phobius"/>
    </source>
</evidence>
<dbReference type="Gene3D" id="3.40.50.150">
    <property type="entry name" value="Vaccinia Virus protein VP39"/>
    <property type="match status" value="1"/>
</dbReference>
<feature type="transmembrane region" description="Helical" evidence="5">
    <location>
        <begin position="174"/>
        <end position="191"/>
    </location>
</feature>
<feature type="transmembrane region" description="Helical" evidence="5">
    <location>
        <begin position="69"/>
        <end position="87"/>
    </location>
</feature>
<dbReference type="CDD" id="cd06174">
    <property type="entry name" value="MFS"/>
    <property type="match status" value="1"/>
</dbReference>